<reference evidence="1 2" key="1">
    <citation type="journal article" date="2007" name="Appl. Environ. Microbiol.">
        <title>Isolation of key methanogens for global methane emission from rice paddy fields: a novel isolate affiliated with the clone cluster rice cluster I.</title>
        <authorList>
            <person name="Sakai S."/>
            <person name="Imachi H."/>
            <person name="Sekiguchi Y."/>
            <person name="Ohashi A."/>
            <person name="Harada H."/>
            <person name="Kamagata Y."/>
        </authorList>
    </citation>
    <scope>NUCLEOTIDE SEQUENCE [LARGE SCALE GENOMIC DNA]</scope>
    <source>
        <strain evidence="2">DSM 17711 / JCM 13418 / NBRC 101707 / SANAE</strain>
    </source>
</reference>
<organism evidence="1 2">
    <name type="scientific">Methanocella paludicola (strain DSM 17711 / JCM 13418 / NBRC 101707 / SANAE)</name>
    <dbReference type="NCBI Taxonomy" id="304371"/>
    <lineage>
        <taxon>Archaea</taxon>
        <taxon>Methanobacteriati</taxon>
        <taxon>Methanobacteriota</taxon>
        <taxon>Stenosarchaea group</taxon>
        <taxon>Methanomicrobia</taxon>
        <taxon>Methanocellales</taxon>
        <taxon>Methanocellaceae</taxon>
        <taxon>Methanocella</taxon>
    </lineage>
</organism>
<dbReference type="AlphaFoldDB" id="D1Z0G7"/>
<dbReference type="STRING" id="304371.MCP_2117"/>
<accession>D1Z0G7</accession>
<gene>
    <name evidence="1" type="ordered locus">MCP_2117</name>
</gene>
<dbReference type="KEGG" id="mpd:MCP_2117"/>
<dbReference type="Proteomes" id="UP000001882">
    <property type="component" value="Chromosome"/>
</dbReference>
<reference evidence="2" key="3">
    <citation type="journal article" date="2011" name="PLoS ONE">
        <title>Genome sequence of a mesophilic hydrogenotrophic methanogen Methanocella paludicola, the first cultivated representative of the order Methanocellales.</title>
        <authorList>
            <person name="Sakai S."/>
            <person name="Takaki Y."/>
            <person name="Shimamura S."/>
            <person name="Sekine M."/>
            <person name="Tajima T."/>
            <person name="Kosugi H."/>
            <person name="Ichikawa N."/>
            <person name="Tasumi E."/>
            <person name="Hiraki A.T."/>
            <person name="Shimizu A."/>
            <person name="Kato Y."/>
            <person name="Nishiko R."/>
            <person name="Mori K."/>
            <person name="Fujita N."/>
            <person name="Imachi H."/>
            <person name="Takai K."/>
        </authorList>
    </citation>
    <scope>NUCLEOTIDE SEQUENCE [LARGE SCALE GENOMIC DNA]</scope>
    <source>
        <strain evidence="2">DSM 17711 / JCM 13418 / NBRC 101707 / SANAE</strain>
    </source>
</reference>
<dbReference type="EMBL" id="AP011532">
    <property type="protein sequence ID" value="BAI62189.1"/>
    <property type="molecule type" value="Genomic_DNA"/>
</dbReference>
<dbReference type="eggNOG" id="arCOG00721">
    <property type="taxonomic scope" value="Archaea"/>
</dbReference>
<keyword evidence="2" id="KW-1185">Reference proteome</keyword>
<dbReference type="InParanoid" id="D1Z0G7"/>
<protein>
    <submittedName>
        <fullName evidence="1">Uncharacterized protein</fullName>
    </submittedName>
</protein>
<reference evidence="1 2" key="2">
    <citation type="journal article" date="2008" name="Int. J. Syst. Evol. Microbiol.">
        <title>Methanocella paludicola gen. nov., sp. nov., a methane-producing archaeon, the first isolate of the lineage 'Rice Cluster I', and proposal of the new archaeal order Methanocellales ord. nov.</title>
        <authorList>
            <person name="Sakai S."/>
            <person name="Imachi H."/>
            <person name="Hanada S."/>
            <person name="Ohashi A."/>
            <person name="Harada H."/>
            <person name="Kamagata Y."/>
        </authorList>
    </citation>
    <scope>NUCLEOTIDE SEQUENCE [LARGE SCALE GENOMIC DNA]</scope>
    <source>
        <strain evidence="2">DSM 17711 / JCM 13418 / NBRC 101707 / SANAE</strain>
    </source>
</reference>
<evidence type="ECO:0000313" key="2">
    <source>
        <dbReference type="Proteomes" id="UP000001882"/>
    </source>
</evidence>
<proteinExistence type="predicted"/>
<sequence length="135" mass="15555">MKMSELLFKVENMAQYIELYDDEVHVQMPLAIMQVIKIKDITDIEFRRANFVMSGKVVIKYRDNGVNETAYYPFNFMFNEGMVGLMGKLNELLEQLKGKKEDVLIKEVIKIRCLGCGALMDEHSQVCPVCGRPQV</sequence>
<evidence type="ECO:0000313" key="1">
    <source>
        <dbReference type="EMBL" id="BAI62189.1"/>
    </source>
</evidence>
<name>D1Z0G7_METPS</name>